<evidence type="ECO:0000313" key="4">
    <source>
        <dbReference type="Proteomes" id="UP000238350"/>
    </source>
</evidence>
<dbReference type="STRING" id="45607.A0A2T0FNA1"/>
<proteinExistence type="inferred from homology"/>
<dbReference type="GO" id="GO:0030687">
    <property type="term" value="C:preribosome, large subunit precursor"/>
    <property type="evidence" value="ECO:0007669"/>
    <property type="project" value="TreeGrafter"/>
</dbReference>
<dbReference type="GeneID" id="36517840"/>
<dbReference type="PANTHER" id="PTHR13245">
    <property type="entry name" value="RRP15-LIKE PROTEIN"/>
    <property type="match status" value="1"/>
</dbReference>
<gene>
    <name evidence="3" type="ORF">B9G98_04092</name>
</gene>
<comment type="caution">
    <text evidence="3">The sequence shown here is derived from an EMBL/GenBank/DDBJ whole genome shotgun (WGS) entry which is preliminary data.</text>
</comment>
<feature type="region of interest" description="Disordered" evidence="2">
    <location>
        <begin position="1"/>
        <end position="70"/>
    </location>
</feature>
<feature type="compositionally biased region" description="Basic and acidic residues" evidence="2">
    <location>
        <begin position="10"/>
        <end position="23"/>
    </location>
</feature>
<feature type="compositionally biased region" description="Acidic residues" evidence="2">
    <location>
        <begin position="37"/>
        <end position="62"/>
    </location>
</feature>
<protein>
    <submittedName>
        <fullName evidence="3">Ribosomal RNA-processing protein 15</fullName>
    </submittedName>
</protein>
<sequence length="207" mass="22683">MARAAVKKVRGADEKPVVTRESESEPDSSEFSTDSEVGLDEIAGDSQDEFDEFDEVDDESSDGETVKRPNKFDDAMNAILGSKIKAHDRDNPVLIRNKRMAKEIESAKLDAQARKQLRLEKLQSQDKARVKDIIPADPDAAGEALQTEKRFRKTAQRGVIRLMNALRASQVAASSTLASTASIGVDKKSQEVATASKDSFLDMIRSG</sequence>
<dbReference type="RefSeq" id="XP_024666417.1">
    <property type="nucleotide sequence ID" value="XM_024810649.1"/>
</dbReference>
<dbReference type="Pfam" id="PF07890">
    <property type="entry name" value="Rrp15p"/>
    <property type="match status" value="1"/>
</dbReference>
<dbReference type="OrthoDB" id="20949at2759"/>
<dbReference type="GO" id="GO:0000460">
    <property type="term" value="P:maturation of 5.8S rRNA"/>
    <property type="evidence" value="ECO:0007669"/>
    <property type="project" value="TreeGrafter"/>
</dbReference>
<accession>A0A2T0FNA1</accession>
<evidence type="ECO:0000256" key="1">
    <source>
        <dbReference type="ARBA" id="ARBA00007462"/>
    </source>
</evidence>
<organism evidence="3 4">
    <name type="scientific">Wickerhamiella sorbophila</name>
    <dbReference type="NCBI Taxonomy" id="45607"/>
    <lineage>
        <taxon>Eukaryota</taxon>
        <taxon>Fungi</taxon>
        <taxon>Dikarya</taxon>
        <taxon>Ascomycota</taxon>
        <taxon>Saccharomycotina</taxon>
        <taxon>Dipodascomycetes</taxon>
        <taxon>Dipodascales</taxon>
        <taxon>Trichomonascaceae</taxon>
        <taxon>Wickerhamiella</taxon>
    </lineage>
</organism>
<dbReference type="AlphaFoldDB" id="A0A2T0FNA1"/>
<evidence type="ECO:0000313" key="3">
    <source>
        <dbReference type="EMBL" id="PRT56472.1"/>
    </source>
</evidence>
<dbReference type="PANTHER" id="PTHR13245:SF14">
    <property type="entry name" value="RRP15-LIKE PROTEIN"/>
    <property type="match status" value="1"/>
</dbReference>
<dbReference type="GO" id="GO:0000470">
    <property type="term" value="P:maturation of LSU-rRNA"/>
    <property type="evidence" value="ECO:0007669"/>
    <property type="project" value="TreeGrafter"/>
</dbReference>
<dbReference type="InterPro" id="IPR012459">
    <property type="entry name" value="Rrp15"/>
</dbReference>
<dbReference type="Proteomes" id="UP000238350">
    <property type="component" value="Unassembled WGS sequence"/>
</dbReference>
<keyword evidence="4" id="KW-1185">Reference proteome</keyword>
<reference evidence="3 4" key="1">
    <citation type="submission" date="2017-04" db="EMBL/GenBank/DDBJ databases">
        <title>Genome sequencing of [Candida] sorbophila.</title>
        <authorList>
            <person name="Ahn J.O."/>
        </authorList>
    </citation>
    <scope>NUCLEOTIDE SEQUENCE [LARGE SCALE GENOMIC DNA]</scope>
    <source>
        <strain evidence="3 4">DS02</strain>
    </source>
</reference>
<dbReference type="EMBL" id="NDIQ01000022">
    <property type="protein sequence ID" value="PRT56472.1"/>
    <property type="molecule type" value="Genomic_DNA"/>
</dbReference>
<name>A0A2T0FNA1_9ASCO</name>
<comment type="similarity">
    <text evidence="1">Belongs to the RRP15 family.</text>
</comment>
<evidence type="ECO:0000256" key="2">
    <source>
        <dbReference type="SAM" id="MobiDB-lite"/>
    </source>
</evidence>